<dbReference type="Proteomes" id="UP001551582">
    <property type="component" value="Unassembled WGS sequence"/>
</dbReference>
<organism evidence="4 5">
    <name type="scientific">Streptomyces griseoloalbus</name>
    <dbReference type="NCBI Taxonomy" id="67303"/>
    <lineage>
        <taxon>Bacteria</taxon>
        <taxon>Bacillati</taxon>
        <taxon>Actinomycetota</taxon>
        <taxon>Actinomycetes</taxon>
        <taxon>Kitasatosporales</taxon>
        <taxon>Streptomycetaceae</taxon>
        <taxon>Streptomyces</taxon>
    </lineage>
</organism>
<sequence length="150" mass="16287">MGHFCSGVTVVTAMGPTTPVGFTCQSFSSLSLDPPRIVLCVSRTSTSWPSIRSRGAFCVNVLARHQQALSDRFARSGGDKFRDVAWTASPDGAPRLAGATAWIDCRLHAEYDGGDHLVVIGDVRRLESPAESPEPLVYYRGRYTRIADIS</sequence>
<comment type="caution">
    <text evidence="4">The sequence shown here is derived from an EMBL/GenBank/DDBJ whole genome shotgun (WGS) entry which is preliminary data.</text>
</comment>
<feature type="domain" description="Flavin reductase like" evidence="3">
    <location>
        <begin position="1"/>
        <end position="145"/>
    </location>
</feature>
<dbReference type="RefSeq" id="WP_359976307.1">
    <property type="nucleotide sequence ID" value="NZ_JBEZLS010000002.1"/>
</dbReference>
<evidence type="ECO:0000313" key="4">
    <source>
        <dbReference type="EMBL" id="MEU9349883.1"/>
    </source>
</evidence>
<proteinExistence type="inferred from homology"/>
<dbReference type="EMBL" id="JBEZLS010000002">
    <property type="protein sequence ID" value="MEU9349883.1"/>
    <property type="molecule type" value="Genomic_DNA"/>
</dbReference>
<evidence type="ECO:0000313" key="5">
    <source>
        <dbReference type="Proteomes" id="UP001551582"/>
    </source>
</evidence>
<dbReference type="PANTHER" id="PTHR30466:SF11">
    <property type="entry name" value="FLAVIN-DEPENDENT MONOOXYGENASE, REDUCTASE SUBUNIT HSAB"/>
    <property type="match status" value="1"/>
</dbReference>
<dbReference type="InterPro" id="IPR050268">
    <property type="entry name" value="NADH-dep_flavin_reductase"/>
</dbReference>
<dbReference type="SUPFAM" id="SSF50475">
    <property type="entry name" value="FMN-binding split barrel"/>
    <property type="match status" value="1"/>
</dbReference>
<keyword evidence="2 4" id="KW-0560">Oxidoreductase</keyword>
<name>A0ABV3DYB0_9ACTN</name>
<dbReference type="PANTHER" id="PTHR30466">
    <property type="entry name" value="FLAVIN REDUCTASE"/>
    <property type="match status" value="1"/>
</dbReference>
<dbReference type="Pfam" id="PF01613">
    <property type="entry name" value="Flavin_Reduct"/>
    <property type="match status" value="1"/>
</dbReference>
<reference evidence="4 5" key="1">
    <citation type="submission" date="2024-06" db="EMBL/GenBank/DDBJ databases">
        <title>The Natural Products Discovery Center: Release of the First 8490 Sequenced Strains for Exploring Actinobacteria Biosynthetic Diversity.</title>
        <authorList>
            <person name="Kalkreuter E."/>
            <person name="Kautsar S.A."/>
            <person name="Yang D."/>
            <person name="Bader C.D."/>
            <person name="Teijaro C.N."/>
            <person name="Fluegel L."/>
            <person name="Davis C.M."/>
            <person name="Simpson J.R."/>
            <person name="Lauterbach L."/>
            <person name="Steele A.D."/>
            <person name="Gui C."/>
            <person name="Meng S."/>
            <person name="Li G."/>
            <person name="Viehrig K."/>
            <person name="Ye F."/>
            <person name="Su P."/>
            <person name="Kiefer A.F."/>
            <person name="Nichols A."/>
            <person name="Cepeda A.J."/>
            <person name="Yan W."/>
            <person name="Fan B."/>
            <person name="Jiang Y."/>
            <person name="Adhikari A."/>
            <person name="Zheng C.-J."/>
            <person name="Schuster L."/>
            <person name="Cowan T.M."/>
            <person name="Smanski M.J."/>
            <person name="Chevrette M.G."/>
            <person name="De Carvalho L.P.S."/>
            <person name="Shen B."/>
        </authorList>
    </citation>
    <scope>NUCLEOTIDE SEQUENCE [LARGE SCALE GENOMIC DNA]</scope>
    <source>
        <strain evidence="4 5">NPDC048274</strain>
    </source>
</reference>
<dbReference type="Gene3D" id="2.30.110.10">
    <property type="entry name" value="Electron Transport, Fmn-binding Protein, Chain A"/>
    <property type="match status" value="1"/>
</dbReference>
<keyword evidence="5" id="KW-1185">Reference proteome</keyword>
<evidence type="ECO:0000256" key="1">
    <source>
        <dbReference type="ARBA" id="ARBA00008898"/>
    </source>
</evidence>
<dbReference type="GO" id="GO:0016491">
    <property type="term" value="F:oxidoreductase activity"/>
    <property type="evidence" value="ECO:0007669"/>
    <property type="project" value="UniProtKB-KW"/>
</dbReference>
<evidence type="ECO:0000259" key="3">
    <source>
        <dbReference type="SMART" id="SM00903"/>
    </source>
</evidence>
<gene>
    <name evidence="4" type="ORF">AB0D65_02420</name>
</gene>
<dbReference type="InterPro" id="IPR012349">
    <property type="entry name" value="Split_barrel_FMN-bd"/>
</dbReference>
<dbReference type="SMART" id="SM00903">
    <property type="entry name" value="Flavin_Reduct"/>
    <property type="match status" value="1"/>
</dbReference>
<protein>
    <submittedName>
        <fullName evidence="4">Flavin reductase family protein</fullName>
        <ecNumber evidence="4">1.-.-.-</ecNumber>
    </submittedName>
</protein>
<evidence type="ECO:0000256" key="2">
    <source>
        <dbReference type="ARBA" id="ARBA00023002"/>
    </source>
</evidence>
<accession>A0ABV3DYB0</accession>
<dbReference type="InterPro" id="IPR002563">
    <property type="entry name" value="Flavin_Rdtase-like_dom"/>
</dbReference>
<comment type="similarity">
    <text evidence="1">Belongs to the non-flavoprotein flavin reductase family.</text>
</comment>
<dbReference type="EC" id="1.-.-.-" evidence="4"/>